<dbReference type="PANTHER" id="PTHR31208:SF2">
    <property type="entry name" value="DOMAIN-CONTAINING PROTEIN, PUTATIVE, EXPRESSED-RELATED"/>
    <property type="match status" value="1"/>
</dbReference>
<dbReference type="Pfam" id="PF00168">
    <property type="entry name" value="C2"/>
    <property type="match status" value="1"/>
</dbReference>
<keyword evidence="3" id="KW-1185">Reference proteome</keyword>
<protein>
    <recommendedName>
        <fullName evidence="1">C2 domain-containing protein</fullName>
    </recommendedName>
</protein>
<dbReference type="InterPro" id="IPR000008">
    <property type="entry name" value="C2_dom"/>
</dbReference>
<reference evidence="2" key="2">
    <citation type="submission" date="2019-07" db="EMBL/GenBank/DDBJ databases">
        <authorList>
            <person name="Seetharam A."/>
            <person name="Woodhouse M."/>
            <person name="Cannon E."/>
        </authorList>
    </citation>
    <scope>NUCLEOTIDE SEQUENCE [LARGE SCALE GENOMIC DNA]</scope>
    <source>
        <strain evidence="2">cv. B73</strain>
    </source>
</reference>
<dbReference type="EnsemblPlants" id="Zm00001eb393890_T001">
    <property type="protein sequence ID" value="Zm00001eb393890_P001"/>
    <property type="gene ID" value="Zm00001eb393890"/>
</dbReference>
<evidence type="ECO:0000259" key="1">
    <source>
        <dbReference type="PROSITE" id="PS50004"/>
    </source>
</evidence>
<dbReference type="InterPro" id="IPR016024">
    <property type="entry name" value="ARM-type_fold"/>
</dbReference>
<dbReference type="Proteomes" id="UP000007305">
    <property type="component" value="Chromosome 9"/>
</dbReference>
<reference evidence="3" key="1">
    <citation type="journal article" date="2009" name="Science">
        <title>The B73 maize genome: complexity, diversity, and dynamics.</title>
        <authorList>
            <person name="Schnable P.S."/>
            <person name="Ware D."/>
            <person name="Fulton R.S."/>
            <person name="Stein J.C."/>
            <person name="Wei F."/>
            <person name="Pasternak S."/>
            <person name="Liang C."/>
            <person name="Zhang J."/>
            <person name="Fulton L."/>
            <person name="Graves T.A."/>
            <person name="Minx P."/>
            <person name="Reily A.D."/>
            <person name="Courtney L."/>
            <person name="Kruchowski S.S."/>
            <person name="Tomlinson C."/>
            <person name="Strong C."/>
            <person name="Delehaunty K."/>
            <person name="Fronick C."/>
            <person name="Courtney B."/>
            <person name="Rock S.M."/>
            <person name="Belter E."/>
            <person name="Du F."/>
            <person name="Kim K."/>
            <person name="Abbott R.M."/>
            <person name="Cotton M."/>
            <person name="Levy A."/>
            <person name="Marchetto P."/>
            <person name="Ochoa K."/>
            <person name="Jackson S.M."/>
            <person name="Gillam B."/>
            <person name="Chen W."/>
            <person name="Yan L."/>
            <person name="Higginbotham J."/>
            <person name="Cardenas M."/>
            <person name="Waligorski J."/>
            <person name="Applebaum E."/>
            <person name="Phelps L."/>
            <person name="Falcone J."/>
            <person name="Kanchi K."/>
            <person name="Thane T."/>
            <person name="Scimone A."/>
            <person name="Thane N."/>
            <person name="Henke J."/>
            <person name="Wang T."/>
            <person name="Ruppert J."/>
            <person name="Shah N."/>
            <person name="Rotter K."/>
            <person name="Hodges J."/>
            <person name="Ingenthron E."/>
            <person name="Cordes M."/>
            <person name="Kohlberg S."/>
            <person name="Sgro J."/>
            <person name="Delgado B."/>
            <person name="Mead K."/>
            <person name="Chinwalla A."/>
            <person name="Leonard S."/>
            <person name="Crouse K."/>
            <person name="Collura K."/>
            <person name="Kudrna D."/>
            <person name="Currie J."/>
            <person name="He R."/>
            <person name="Angelova A."/>
            <person name="Rajasekar S."/>
            <person name="Mueller T."/>
            <person name="Lomeli R."/>
            <person name="Scara G."/>
            <person name="Ko A."/>
            <person name="Delaney K."/>
            <person name="Wissotski M."/>
            <person name="Lopez G."/>
            <person name="Campos D."/>
            <person name="Braidotti M."/>
            <person name="Ashley E."/>
            <person name="Golser W."/>
            <person name="Kim H."/>
            <person name="Lee S."/>
            <person name="Lin J."/>
            <person name="Dujmic Z."/>
            <person name="Kim W."/>
            <person name="Talag J."/>
            <person name="Zuccolo A."/>
            <person name="Fan C."/>
            <person name="Sebastian A."/>
            <person name="Kramer M."/>
            <person name="Spiegel L."/>
            <person name="Nascimento L."/>
            <person name="Zutavern T."/>
            <person name="Miller B."/>
            <person name="Ambroise C."/>
            <person name="Muller S."/>
            <person name="Spooner W."/>
            <person name="Narechania A."/>
            <person name="Ren L."/>
            <person name="Wei S."/>
            <person name="Kumari S."/>
            <person name="Faga B."/>
            <person name="Levy M.J."/>
            <person name="McMahan L."/>
            <person name="Van Buren P."/>
            <person name="Vaughn M.W."/>
            <person name="Ying K."/>
            <person name="Yeh C.-T."/>
            <person name="Emrich S.J."/>
            <person name="Jia Y."/>
            <person name="Kalyanaraman A."/>
            <person name="Hsia A.-P."/>
            <person name="Barbazuk W.B."/>
            <person name="Baucom R.S."/>
            <person name="Brutnell T.P."/>
            <person name="Carpita N.C."/>
            <person name="Chaparro C."/>
            <person name="Chia J.-M."/>
            <person name="Deragon J.-M."/>
            <person name="Estill J.C."/>
            <person name="Fu Y."/>
            <person name="Jeddeloh J.A."/>
            <person name="Han Y."/>
            <person name="Lee H."/>
            <person name="Li P."/>
            <person name="Lisch D.R."/>
            <person name="Liu S."/>
            <person name="Liu Z."/>
            <person name="Nagel D.H."/>
            <person name="McCann M.C."/>
            <person name="SanMiguel P."/>
            <person name="Myers A.M."/>
            <person name="Nettleton D."/>
            <person name="Nguyen J."/>
            <person name="Penning B.W."/>
            <person name="Ponnala L."/>
            <person name="Schneider K.L."/>
            <person name="Schwartz D.C."/>
            <person name="Sharma A."/>
            <person name="Soderlund C."/>
            <person name="Springer N.M."/>
            <person name="Sun Q."/>
            <person name="Wang H."/>
            <person name="Waterman M."/>
            <person name="Westerman R."/>
            <person name="Wolfgruber T.K."/>
            <person name="Yang L."/>
            <person name="Yu Y."/>
            <person name="Zhang L."/>
            <person name="Zhou S."/>
            <person name="Zhu Q."/>
            <person name="Bennetzen J.L."/>
            <person name="Dawe R.K."/>
            <person name="Jiang J."/>
            <person name="Jiang N."/>
            <person name="Presting G.G."/>
            <person name="Wessler S.R."/>
            <person name="Aluru S."/>
            <person name="Martienssen R.A."/>
            <person name="Clifton S.W."/>
            <person name="McCombie W.R."/>
            <person name="Wing R.A."/>
            <person name="Wilson R.K."/>
        </authorList>
    </citation>
    <scope>NUCLEOTIDE SEQUENCE [LARGE SCALE GENOMIC DNA]</scope>
    <source>
        <strain evidence="3">cv. B73</strain>
    </source>
</reference>
<dbReference type="Gramene" id="Zm00001eb393890_T001">
    <property type="protein sequence ID" value="Zm00001eb393890_P001"/>
    <property type="gene ID" value="Zm00001eb393890"/>
</dbReference>
<proteinExistence type="predicted"/>
<name>A0A804R9N7_MAIZE</name>
<evidence type="ECO:0000313" key="2">
    <source>
        <dbReference type="EnsemblPlants" id="Zm00001eb393890_P001"/>
    </source>
</evidence>
<dbReference type="SUPFAM" id="SSF48371">
    <property type="entry name" value="ARM repeat"/>
    <property type="match status" value="1"/>
</dbReference>
<dbReference type="PANTHER" id="PTHR31208">
    <property type="entry name" value="EXPRESSED PROTEIN"/>
    <property type="match status" value="1"/>
</dbReference>
<dbReference type="CDD" id="cd00030">
    <property type="entry name" value="C2"/>
    <property type="match status" value="1"/>
</dbReference>
<sequence>MAATYQTGLVAEPQLLNTEIITRRATYFVADTNRKDKCVGYLDVFVHQARDIHNVCVYHKQDVNAKLCLMSSPDILCSTKVISRAGRNPVFEESLRLDVQTVYASFKCEIWMLSRVRNYLEDQLLGFALVPLVDIVIVDDSGNDHVVPAQLEKIVFPDLNVEKEDEIMIPEGQARRDERGAAARPVRARRGDTVPRVGAAGRGAVPAVLEADGGRAARAGSCRDWWPPMLSRGGVAALLAACAGGTPAAQAATTGVLRNLVAFPDLLPAFHDGGALPLLLQLVSLGTPRAQELALACL</sequence>
<dbReference type="PROSITE" id="PS50004">
    <property type="entry name" value="C2"/>
    <property type="match status" value="1"/>
</dbReference>
<dbReference type="Gene3D" id="1.25.10.10">
    <property type="entry name" value="Leucine-rich Repeat Variant"/>
    <property type="match status" value="1"/>
</dbReference>
<dbReference type="InParanoid" id="A0A804R9N7"/>
<dbReference type="SUPFAM" id="SSF49562">
    <property type="entry name" value="C2 domain (Calcium/lipid-binding domain, CaLB)"/>
    <property type="match status" value="1"/>
</dbReference>
<feature type="domain" description="C2" evidence="1">
    <location>
        <begin position="23"/>
        <end position="145"/>
    </location>
</feature>
<dbReference type="AlphaFoldDB" id="A0A804R9N7"/>
<accession>A0A804R9N7</accession>
<dbReference type="InterPro" id="IPR035892">
    <property type="entry name" value="C2_domain_sf"/>
</dbReference>
<evidence type="ECO:0000313" key="3">
    <source>
        <dbReference type="Proteomes" id="UP000007305"/>
    </source>
</evidence>
<dbReference type="InterPro" id="IPR011989">
    <property type="entry name" value="ARM-like"/>
</dbReference>
<organism evidence="2 3">
    <name type="scientific">Zea mays</name>
    <name type="common">Maize</name>
    <dbReference type="NCBI Taxonomy" id="4577"/>
    <lineage>
        <taxon>Eukaryota</taxon>
        <taxon>Viridiplantae</taxon>
        <taxon>Streptophyta</taxon>
        <taxon>Embryophyta</taxon>
        <taxon>Tracheophyta</taxon>
        <taxon>Spermatophyta</taxon>
        <taxon>Magnoliopsida</taxon>
        <taxon>Liliopsida</taxon>
        <taxon>Poales</taxon>
        <taxon>Poaceae</taxon>
        <taxon>PACMAD clade</taxon>
        <taxon>Panicoideae</taxon>
        <taxon>Andropogonodae</taxon>
        <taxon>Andropogoneae</taxon>
        <taxon>Tripsacinae</taxon>
        <taxon>Zea</taxon>
    </lineage>
</organism>
<dbReference type="Gene3D" id="2.60.40.150">
    <property type="entry name" value="C2 domain"/>
    <property type="match status" value="1"/>
</dbReference>
<reference evidence="2" key="3">
    <citation type="submission" date="2021-05" db="UniProtKB">
        <authorList>
            <consortium name="EnsemblPlants"/>
        </authorList>
    </citation>
    <scope>IDENTIFICATION</scope>
    <source>
        <strain evidence="2">cv. B73</strain>
    </source>
</reference>